<keyword evidence="5 9" id="KW-1133">Transmembrane helix</keyword>
<feature type="transmembrane region" description="Helical" evidence="9">
    <location>
        <begin position="286"/>
        <end position="307"/>
    </location>
</feature>
<name>A0A1I5XG67_9BACT</name>
<feature type="transmembrane region" description="Helical" evidence="9">
    <location>
        <begin position="385"/>
        <end position="404"/>
    </location>
</feature>
<dbReference type="InterPro" id="IPR006674">
    <property type="entry name" value="HD_domain"/>
</dbReference>
<protein>
    <submittedName>
        <fullName evidence="11">Predicted metal-dependent phosphohydrolase, HD superfamily</fullName>
    </submittedName>
</protein>
<evidence type="ECO:0000256" key="2">
    <source>
        <dbReference type="ARBA" id="ARBA00022475"/>
    </source>
</evidence>
<evidence type="ECO:0000256" key="8">
    <source>
        <dbReference type="SAM" id="MobiDB-lite"/>
    </source>
</evidence>
<dbReference type="EMBL" id="FOXH01000014">
    <property type="protein sequence ID" value="SFQ30657.1"/>
    <property type="molecule type" value="Genomic_DNA"/>
</dbReference>
<evidence type="ECO:0000256" key="3">
    <source>
        <dbReference type="ARBA" id="ARBA00022692"/>
    </source>
</evidence>
<keyword evidence="2" id="KW-1003">Cell membrane</keyword>
<dbReference type="InterPro" id="IPR009218">
    <property type="entry name" value="HD_phosphohydro"/>
</dbReference>
<feature type="domain" description="HD/PDEase" evidence="10">
    <location>
        <begin position="25"/>
        <end position="139"/>
    </location>
</feature>
<dbReference type="GO" id="GO:0016787">
    <property type="term" value="F:hydrolase activity"/>
    <property type="evidence" value="ECO:0007669"/>
    <property type="project" value="UniProtKB-KW"/>
</dbReference>
<dbReference type="Pfam" id="PF18967">
    <property type="entry name" value="PycTM"/>
    <property type="match status" value="1"/>
</dbReference>
<keyword evidence="4" id="KW-0547">Nucleotide-binding</keyword>
<proteinExistence type="predicted"/>
<feature type="region of interest" description="Disordered" evidence="8">
    <location>
        <begin position="201"/>
        <end position="236"/>
    </location>
</feature>
<keyword evidence="3 9" id="KW-0812">Transmembrane</keyword>
<keyword evidence="12" id="KW-1185">Reference proteome</keyword>
<reference evidence="11 12" key="1">
    <citation type="submission" date="2016-10" db="EMBL/GenBank/DDBJ databases">
        <authorList>
            <person name="de Groot N.N."/>
        </authorList>
    </citation>
    <scope>NUCLEOTIDE SEQUENCE [LARGE SCALE GENOMIC DNA]</scope>
    <source>
        <strain evidence="12">E92,LMG 26720,CCM 7988</strain>
    </source>
</reference>
<evidence type="ECO:0000256" key="9">
    <source>
        <dbReference type="SAM" id="Phobius"/>
    </source>
</evidence>
<dbReference type="CDD" id="cd00077">
    <property type="entry name" value="HDc"/>
    <property type="match status" value="1"/>
</dbReference>
<dbReference type="OrthoDB" id="5728337at2"/>
<dbReference type="AlphaFoldDB" id="A0A1I5XG67"/>
<dbReference type="InterPro" id="IPR003607">
    <property type="entry name" value="HD/PDEase_dom"/>
</dbReference>
<evidence type="ECO:0000256" key="4">
    <source>
        <dbReference type="ARBA" id="ARBA00022741"/>
    </source>
</evidence>
<comment type="subcellular location">
    <subcellularLocation>
        <location evidence="1">Cell membrane</location>
    </subcellularLocation>
</comment>
<evidence type="ECO:0000313" key="12">
    <source>
        <dbReference type="Proteomes" id="UP000199306"/>
    </source>
</evidence>
<dbReference type="Pfam" id="PF01966">
    <property type="entry name" value="HD"/>
    <property type="match status" value="1"/>
</dbReference>
<keyword evidence="6" id="KW-0051">Antiviral defense</keyword>
<evidence type="ECO:0000256" key="1">
    <source>
        <dbReference type="ARBA" id="ARBA00004236"/>
    </source>
</evidence>
<dbReference type="Gene3D" id="1.10.3210.10">
    <property type="entry name" value="Hypothetical protein af1432"/>
    <property type="match status" value="1"/>
</dbReference>
<accession>A0A1I5XG67</accession>
<evidence type="ECO:0000256" key="5">
    <source>
        <dbReference type="ARBA" id="ARBA00022989"/>
    </source>
</evidence>
<dbReference type="GO" id="GO:0005886">
    <property type="term" value="C:plasma membrane"/>
    <property type="evidence" value="ECO:0007669"/>
    <property type="project" value="UniProtKB-SubCell"/>
</dbReference>
<dbReference type="GO" id="GO:0000166">
    <property type="term" value="F:nucleotide binding"/>
    <property type="evidence" value="ECO:0007669"/>
    <property type="project" value="UniProtKB-KW"/>
</dbReference>
<keyword evidence="11" id="KW-0378">Hydrolase</keyword>
<feature type="compositionally biased region" description="Basic and acidic residues" evidence="8">
    <location>
        <begin position="208"/>
        <end position="236"/>
    </location>
</feature>
<organism evidence="11 12">
    <name type="scientific">Pseudarcicella hirudinis</name>
    <dbReference type="NCBI Taxonomy" id="1079859"/>
    <lineage>
        <taxon>Bacteria</taxon>
        <taxon>Pseudomonadati</taxon>
        <taxon>Bacteroidota</taxon>
        <taxon>Cytophagia</taxon>
        <taxon>Cytophagales</taxon>
        <taxon>Flectobacillaceae</taxon>
        <taxon>Pseudarcicella</taxon>
    </lineage>
</organism>
<evidence type="ECO:0000313" key="11">
    <source>
        <dbReference type="EMBL" id="SFQ30657.1"/>
    </source>
</evidence>
<dbReference type="PANTHER" id="PTHR21174:SF0">
    <property type="entry name" value="HD PHOSPHOHYDROLASE FAMILY PROTEIN-RELATED"/>
    <property type="match status" value="1"/>
</dbReference>
<evidence type="ECO:0000256" key="6">
    <source>
        <dbReference type="ARBA" id="ARBA00023118"/>
    </source>
</evidence>
<dbReference type="PANTHER" id="PTHR21174">
    <property type="match status" value="1"/>
</dbReference>
<evidence type="ECO:0000259" key="10">
    <source>
        <dbReference type="SMART" id="SM00471"/>
    </source>
</evidence>
<evidence type="ECO:0000256" key="7">
    <source>
        <dbReference type="ARBA" id="ARBA00023136"/>
    </source>
</evidence>
<dbReference type="STRING" id="1079859.SAMN04515674_114108"/>
<keyword evidence="7 9" id="KW-0472">Membrane</keyword>
<dbReference type="GO" id="GO:0051607">
    <property type="term" value="P:defense response to virus"/>
    <property type="evidence" value="ECO:0007669"/>
    <property type="project" value="UniProtKB-KW"/>
</dbReference>
<gene>
    <name evidence="11" type="ORF">SAMN04515674_114108</name>
</gene>
<dbReference type="InterPro" id="IPR043760">
    <property type="entry name" value="PycTM_dom"/>
</dbReference>
<dbReference type="SMART" id="SM00471">
    <property type="entry name" value="HDc"/>
    <property type="match status" value="1"/>
</dbReference>
<feature type="transmembrane region" description="Helical" evidence="9">
    <location>
        <begin position="258"/>
        <end position="277"/>
    </location>
</feature>
<sequence length="410" mass="47392">MMRTELIEAVEEYSESLLKTLPQKYCYHNLDHTRYVVQSVEEIGRASDISEKEIEKLIIAGWFHDLGYMEGSDNHEERSMGIASDFLSKLDVPHKKIEKIQSYIAATKMPQKPSNLEEMVMCDADLSHFANEDFFNKTEALREEICETKHKLGKKKWMKLTLGFMQSHEYFTPYAREKYGPAKQDNMLKIIKKLASLKDDKPDEEEEEIKHMDKKEAKREEKEKEKDGKKRPDRGIETMFRTTSSNHFQLSNMADNKANIMISVNTIIVSLIISILIRKLEEFPNLIIPTIMLTVVCLLATIFAILATRPNVTSGKFSKADIENKTANLLFFGNFHQMKLKDYEEGMKAMMNDSDFLYASMTRDIYYLGIVLGKKYKMLRISYNIFMFGFVASILAFGVAMYLFPPSAVK</sequence>
<dbReference type="Proteomes" id="UP000199306">
    <property type="component" value="Unassembled WGS sequence"/>
</dbReference>
<dbReference type="RefSeq" id="WP_092018977.1">
    <property type="nucleotide sequence ID" value="NZ_FOXH01000014.1"/>
</dbReference>
<dbReference type="SUPFAM" id="SSF109604">
    <property type="entry name" value="HD-domain/PDEase-like"/>
    <property type="match status" value="1"/>
</dbReference>